<sequence>MLNTVLALFRFNIEGVIKCFTILMNRFYLILITVRHPLLKNMKDKYNLNDQVVSAIKGSIPKNGNVINELMEVLPIGKEAVYRRLRGEVPFTFEEIAKLSLQMGFSLDAIIGVKNQERAVFHLNMLDIDNLIEDYCLKLGEYIHFFRKMRDQKQLKARFAFNTLPYSFYLPFENLAKFRLYRWFYQANNMQSYVSFSELNITQEVLDMQVAFIEESRSIQKAVFILDRDIFNSIIKDINYFFKLNLIMPEELEQLKSDLFELINELETISISGMYKTGTKVSIYLANVDLEASHSHIESDIVGYSHLRVLAVNGLDSQNSKVSDAQRDWIESLKRCSTLITQSGEVDRFAFFRKQRVAVSNIGRD</sequence>
<evidence type="ECO:0008006" key="3">
    <source>
        <dbReference type="Google" id="ProtNLM"/>
    </source>
</evidence>
<dbReference type="Proteomes" id="UP000247973">
    <property type="component" value="Unassembled WGS sequence"/>
</dbReference>
<comment type="caution">
    <text evidence="1">The sequence shown here is derived from an EMBL/GenBank/DDBJ whole genome shotgun (WGS) entry which is preliminary data.</text>
</comment>
<keyword evidence="2" id="KW-1185">Reference proteome</keyword>
<proteinExistence type="predicted"/>
<name>A0A2V3PMI4_9BACT</name>
<protein>
    <recommendedName>
        <fullName evidence="3">Transcription regulator BetR N-terminal domain-containing protein</fullName>
    </recommendedName>
</protein>
<accession>A0A2V3PMI4</accession>
<evidence type="ECO:0000313" key="1">
    <source>
        <dbReference type="EMBL" id="PXV63350.1"/>
    </source>
</evidence>
<organism evidence="1 2">
    <name type="scientific">Dysgonomonas alginatilytica</name>
    <dbReference type="NCBI Taxonomy" id="1605892"/>
    <lineage>
        <taxon>Bacteria</taxon>
        <taxon>Pseudomonadati</taxon>
        <taxon>Bacteroidota</taxon>
        <taxon>Bacteroidia</taxon>
        <taxon>Bacteroidales</taxon>
        <taxon>Dysgonomonadaceae</taxon>
        <taxon>Dysgonomonas</taxon>
    </lineage>
</organism>
<reference evidence="1 2" key="1">
    <citation type="submission" date="2018-03" db="EMBL/GenBank/DDBJ databases">
        <title>Genomic Encyclopedia of Archaeal and Bacterial Type Strains, Phase II (KMG-II): from individual species to whole genera.</title>
        <authorList>
            <person name="Goeker M."/>
        </authorList>
    </citation>
    <scope>NUCLEOTIDE SEQUENCE [LARGE SCALE GENOMIC DNA]</scope>
    <source>
        <strain evidence="1 2">DSM 100214</strain>
    </source>
</reference>
<dbReference type="EMBL" id="QICL01000014">
    <property type="protein sequence ID" value="PXV63350.1"/>
    <property type="molecule type" value="Genomic_DNA"/>
</dbReference>
<dbReference type="AlphaFoldDB" id="A0A2V3PMI4"/>
<evidence type="ECO:0000313" key="2">
    <source>
        <dbReference type="Proteomes" id="UP000247973"/>
    </source>
</evidence>
<gene>
    <name evidence="1" type="ORF">CLV62_11467</name>
</gene>